<comment type="subcellular location">
    <subcellularLocation>
        <location evidence="3">Cytoplasm</location>
    </subcellularLocation>
</comment>
<evidence type="ECO:0000313" key="5">
    <source>
        <dbReference type="Proteomes" id="UP001524383"/>
    </source>
</evidence>
<dbReference type="RefSeq" id="WP_255332587.1">
    <property type="nucleotide sequence ID" value="NZ_VOTZ01000012.1"/>
</dbReference>
<keyword evidence="1 3" id="KW-0963">Cytoplasm</keyword>
<name>A0ABD4TIW1_9EURY</name>
<dbReference type="InterPro" id="IPR016193">
    <property type="entry name" value="Cytidine_deaminase-like"/>
</dbReference>
<comment type="caution">
    <text evidence="4">The sequence shown here is derived from an EMBL/GenBank/DDBJ whole genome shotgun (WGS) entry which is preliminary data.</text>
</comment>
<dbReference type="GO" id="GO:0006777">
    <property type="term" value="P:Mo-molybdopterin cofactor biosynthetic process"/>
    <property type="evidence" value="ECO:0007669"/>
    <property type="project" value="UniProtKB-UniRule"/>
</dbReference>
<dbReference type="Proteomes" id="UP001524383">
    <property type="component" value="Unassembled WGS sequence"/>
</dbReference>
<dbReference type="EMBL" id="VOTZ01000012">
    <property type="protein sequence ID" value="MCQ1538636.1"/>
    <property type="molecule type" value="Genomic_DNA"/>
</dbReference>
<dbReference type="Pfam" id="PF02634">
    <property type="entry name" value="FdhD-NarQ"/>
    <property type="match status" value="1"/>
</dbReference>
<reference evidence="4 5" key="1">
    <citation type="submission" date="2019-08" db="EMBL/GenBank/DDBJ databases">
        <authorList>
            <person name="Chen S.-C."/>
            <person name="Lai M.-C."/>
            <person name="You Y.-T."/>
        </authorList>
    </citation>
    <scope>NUCLEOTIDE SEQUENCE [LARGE SCALE GENOMIC DNA]</scope>
    <source>
        <strain evidence="4 5">P2F9704a</strain>
    </source>
</reference>
<comment type="function">
    <text evidence="3">Required for formate dehydrogenase (FDH) activity.</text>
</comment>
<proteinExistence type="inferred from homology"/>
<evidence type="ECO:0000256" key="1">
    <source>
        <dbReference type="ARBA" id="ARBA00022490"/>
    </source>
</evidence>
<dbReference type="HAMAP" id="MF_00187">
    <property type="entry name" value="FdhD"/>
    <property type="match status" value="1"/>
</dbReference>
<evidence type="ECO:0000256" key="2">
    <source>
        <dbReference type="ARBA" id="ARBA00023150"/>
    </source>
</evidence>
<evidence type="ECO:0000313" key="4">
    <source>
        <dbReference type="EMBL" id="MCQ1538636.1"/>
    </source>
</evidence>
<sequence>MNDAFELKISSSRGKECDLTRDYPVLVFDGSRFVSDAVSICIEEQVRLFLNGEHCTTMVATPDELVEFAVGFIIDEGFLQGIHEIDSIRIDDLSIDIRTRSDAACINSHDLEVGSSGGAENAGRSDEEAPALPDGCVFPVDAVFSAVDRLHDLSNTWKKTGGTHSALILTMNGDLVAYAEDMGRHTAIDKAIGKALIKGTSLSTCSLTCSGRLPAGMIRKAYRVGIPLIISNNAPFSSGIDMANKLNITVAGFVRRPRAVIYSGMNRIRGSDSCL</sequence>
<evidence type="ECO:0000256" key="3">
    <source>
        <dbReference type="HAMAP-Rule" id="MF_00187"/>
    </source>
</evidence>
<dbReference type="Gene3D" id="3.10.20.10">
    <property type="match status" value="1"/>
</dbReference>
<comment type="similarity">
    <text evidence="3">Belongs to the FdhD family.</text>
</comment>
<dbReference type="Gene3D" id="3.40.140.10">
    <property type="entry name" value="Cytidine Deaminase, domain 2"/>
    <property type="match status" value="1"/>
</dbReference>
<gene>
    <name evidence="3 4" type="primary">fdhD</name>
    <name evidence="4" type="ORF">FTO68_06515</name>
</gene>
<feature type="binding site" evidence="3">
    <location>
        <begin position="253"/>
        <end position="258"/>
    </location>
    <ligand>
        <name>Mo-bis(molybdopterin guanine dinucleotide)</name>
        <dbReference type="ChEBI" id="CHEBI:60539"/>
    </ligand>
</feature>
<keyword evidence="2 3" id="KW-0501">Molybdenum cofactor biosynthesis</keyword>
<dbReference type="PIRSF" id="PIRSF015626">
    <property type="entry name" value="FdhD"/>
    <property type="match status" value="1"/>
</dbReference>
<protein>
    <recommendedName>
        <fullName evidence="3">Protein FdhD</fullName>
    </recommendedName>
</protein>
<organism evidence="4 5">
    <name type="scientific">Methanocalculus taiwanensis</name>
    <dbReference type="NCBI Taxonomy" id="106207"/>
    <lineage>
        <taxon>Archaea</taxon>
        <taxon>Methanobacteriati</taxon>
        <taxon>Methanobacteriota</taxon>
        <taxon>Stenosarchaea group</taxon>
        <taxon>Methanomicrobia</taxon>
        <taxon>Methanomicrobiales</taxon>
        <taxon>Methanocalculaceae</taxon>
        <taxon>Methanocalculus</taxon>
    </lineage>
</organism>
<comment type="caution">
    <text evidence="3">Lacks conserved residue(s) required for the propagation of feature annotation.</text>
</comment>
<dbReference type="PANTHER" id="PTHR30592:SF1">
    <property type="entry name" value="SULFUR CARRIER PROTEIN FDHD"/>
    <property type="match status" value="1"/>
</dbReference>
<dbReference type="AlphaFoldDB" id="A0ABD4TIW1"/>
<dbReference type="GO" id="GO:0005737">
    <property type="term" value="C:cytoplasm"/>
    <property type="evidence" value="ECO:0007669"/>
    <property type="project" value="UniProtKB-SubCell"/>
</dbReference>
<dbReference type="PANTHER" id="PTHR30592">
    <property type="entry name" value="FORMATE DEHYDROGENASE"/>
    <property type="match status" value="1"/>
</dbReference>
<dbReference type="InterPro" id="IPR003786">
    <property type="entry name" value="FdhD"/>
</dbReference>
<accession>A0ABD4TIW1</accession>
<keyword evidence="5" id="KW-1185">Reference proteome</keyword>
<dbReference type="NCBIfam" id="TIGR00129">
    <property type="entry name" value="fdhD_narQ"/>
    <property type="match status" value="1"/>
</dbReference>
<dbReference type="SUPFAM" id="SSF53927">
    <property type="entry name" value="Cytidine deaminase-like"/>
    <property type="match status" value="1"/>
</dbReference>